<reference evidence="5 6" key="1">
    <citation type="submission" date="2020-08" db="EMBL/GenBank/DDBJ databases">
        <title>Genomic Encyclopedia of Type Strains, Phase IV (KMG-IV): sequencing the most valuable type-strain genomes for metagenomic binning, comparative biology and taxonomic classification.</title>
        <authorList>
            <person name="Goeker M."/>
        </authorList>
    </citation>
    <scope>NUCLEOTIDE SEQUENCE [LARGE SCALE GENOMIC DNA]</scope>
    <source>
        <strain evidence="5 6">DSM 26575</strain>
    </source>
</reference>
<comment type="cofactor">
    <cofactor evidence="1">
        <name>Mg(2+)</name>
        <dbReference type="ChEBI" id="CHEBI:18420"/>
    </cofactor>
</comment>
<dbReference type="RefSeq" id="WP_183901364.1">
    <property type="nucleotide sequence ID" value="NZ_JACIDW010000012.1"/>
</dbReference>
<accession>A0A7W6CTC0</accession>
<name>A0A7W6CTC0_9HYPH</name>
<comment type="similarity">
    <text evidence="3">Belongs to the Nudix hydrolase family.</text>
</comment>
<evidence type="ECO:0000256" key="3">
    <source>
        <dbReference type="RuleBase" id="RU003476"/>
    </source>
</evidence>
<dbReference type="GO" id="GO:0016787">
    <property type="term" value="F:hydrolase activity"/>
    <property type="evidence" value="ECO:0007669"/>
    <property type="project" value="UniProtKB-KW"/>
</dbReference>
<dbReference type="CDD" id="cd02883">
    <property type="entry name" value="NUDIX_Hydrolase"/>
    <property type="match status" value="1"/>
</dbReference>
<organism evidence="5 6">
    <name type="scientific">Rhizobium metallidurans</name>
    <dbReference type="NCBI Taxonomy" id="1265931"/>
    <lineage>
        <taxon>Bacteria</taxon>
        <taxon>Pseudomonadati</taxon>
        <taxon>Pseudomonadota</taxon>
        <taxon>Alphaproteobacteria</taxon>
        <taxon>Hyphomicrobiales</taxon>
        <taxon>Rhizobiaceae</taxon>
        <taxon>Rhizobium/Agrobacterium group</taxon>
        <taxon>Rhizobium</taxon>
    </lineage>
</organism>
<dbReference type="AlphaFoldDB" id="A0A7W6CTC0"/>
<dbReference type="PANTHER" id="PTHR43736">
    <property type="entry name" value="ADP-RIBOSE PYROPHOSPHATASE"/>
    <property type="match status" value="1"/>
</dbReference>
<dbReference type="PROSITE" id="PS51462">
    <property type="entry name" value="NUDIX"/>
    <property type="match status" value="1"/>
</dbReference>
<evidence type="ECO:0000313" key="5">
    <source>
        <dbReference type="EMBL" id="MBB3965834.1"/>
    </source>
</evidence>
<dbReference type="PANTHER" id="PTHR43736:SF1">
    <property type="entry name" value="DIHYDRONEOPTERIN TRIPHOSPHATE DIPHOSPHATASE"/>
    <property type="match status" value="1"/>
</dbReference>
<dbReference type="InterPro" id="IPR020084">
    <property type="entry name" value="NUDIX_hydrolase_CS"/>
</dbReference>
<dbReference type="Gene3D" id="3.90.79.10">
    <property type="entry name" value="Nucleoside Triphosphate Pyrophosphohydrolase"/>
    <property type="match status" value="1"/>
</dbReference>
<feature type="domain" description="Nudix hydrolase" evidence="4">
    <location>
        <begin position="5"/>
        <end position="97"/>
    </location>
</feature>
<keyword evidence="6" id="KW-1185">Reference proteome</keyword>
<evidence type="ECO:0000313" key="6">
    <source>
        <dbReference type="Proteomes" id="UP000582090"/>
    </source>
</evidence>
<dbReference type="SUPFAM" id="SSF55811">
    <property type="entry name" value="Nudix"/>
    <property type="match status" value="1"/>
</dbReference>
<keyword evidence="2 3" id="KW-0378">Hydrolase</keyword>
<dbReference type="InterPro" id="IPR020476">
    <property type="entry name" value="Nudix_hydrolase"/>
</dbReference>
<comment type="caution">
    <text evidence="5">The sequence shown here is derived from an EMBL/GenBank/DDBJ whole genome shotgun (WGS) entry which is preliminary data.</text>
</comment>
<proteinExistence type="inferred from homology"/>
<evidence type="ECO:0000256" key="2">
    <source>
        <dbReference type="ARBA" id="ARBA00022801"/>
    </source>
</evidence>
<gene>
    <name evidence="5" type="ORF">GGQ67_003513</name>
</gene>
<evidence type="ECO:0000256" key="1">
    <source>
        <dbReference type="ARBA" id="ARBA00001946"/>
    </source>
</evidence>
<protein>
    <submittedName>
        <fullName evidence="5">Mutator protein MutT</fullName>
    </submittedName>
</protein>
<dbReference type="InterPro" id="IPR000086">
    <property type="entry name" value="NUDIX_hydrolase_dom"/>
</dbReference>
<dbReference type="Proteomes" id="UP000582090">
    <property type="component" value="Unassembled WGS sequence"/>
</dbReference>
<dbReference type="PRINTS" id="PR00502">
    <property type="entry name" value="NUDIXFAMILY"/>
</dbReference>
<dbReference type="InterPro" id="IPR015797">
    <property type="entry name" value="NUDIX_hydrolase-like_dom_sf"/>
</dbReference>
<evidence type="ECO:0000259" key="4">
    <source>
        <dbReference type="PROSITE" id="PS51462"/>
    </source>
</evidence>
<dbReference type="EMBL" id="JACIDW010000012">
    <property type="protein sequence ID" value="MBB3965834.1"/>
    <property type="molecule type" value="Genomic_DNA"/>
</dbReference>
<dbReference type="PROSITE" id="PS00893">
    <property type="entry name" value="NUDIX_BOX"/>
    <property type="match status" value="1"/>
</dbReference>
<sequence length="97" mass="10682">MPRLNPILAASAVIRDESSRILLVQRANPPDMGCWTLPGGRVDPGETLEQAAVREVFEETGLTIAIVRELGQLDVPDGKGGVYEIHDFWRRRSAATQ</sequence>
<dbReference type="Pfam" id="PF00293">
    <property type="entry name" value="NUDIX"/>
    <property type="match status" value="1"/>
</dbReference>